<evidence type="ECO:0000256" key="2">
    <source>
        <dbReference type="ARBA" id="ARBA00022603"/>
    </source>
</evidence>
<dbReference type="GO" id="GO:0032259">
    <property type="term" value="P:methylation"/>
    <property type="evidence" value="ECO:0007669"/>
    <property type="project" value="UniProtKB-KW"/>
</dbReference>
<feature type="compositionally biased region" description="Basic and acidic residues" evidence="4">
    <location>
        <begin position="302"/>
        <end position="312"/>
    </location>
</feature>
<dbReference type="Proteomes" id="UP000177876">
    <property type="component" value="Unassembled WGS sequence"/>
</dbReference>
<dbReference type="PANTHER" id="PTHR11548">
    <property type="entry name" value="THYMIDYLATE SYNTHASE 1"/>
    <property type="match status" value="1"/>
</dbReference>
<dbReference type="InterPro" id="IPR023451">
    <property type="entry name" value="Thymidate_synth/dCMP_Mease_dom"/>
</dbReference>
<accession>A0A1F2WG31</accession>
<dbReference type="Gene3D" id="3.30.572.10">
    <property type="entry name" value="Thymidylate synthase/dCMP hydroxymethylase domain"/>
    <property type="match status" value="1"/>
</dbReference>
<dbReference type="SUPFAM" id="SSF55831">
    <property type="entry name" value="Thymidylate synthase/dCMP hydroxymethylase"/>
    <property type="match status" value="1"/>
</dbReference>
<name>A0A1F2WG31_9ACTN</name>
<dbReference type="EMBL" id="MELK01000051">
    <property type="protein sequence ID" value="OFW55812.1"/>
    <property type="molecule type" value="Genomic_DNA"/>
</dbReference>
<reference evidence="6 7" key="1">
    <citation type="journal article" date="2016" name="Nat. Commun.">
        <title>Thousands of microbial genomes shed light on interconnected biogeochemical processes in an aquifer system.</title>
        <authorList>
            <person name="Anantharaman K."/>
            <person name="Brown C.T."/>
            <person name="Hug L.A."/>
            <person name="Sharon I."/>
            <person name="Castelle C.J."/>
            <person name="Probst A.J."/>
            <person name="Thomas B.C."/>
            <person name="Singh A."/>
            <person name="Wilkins M.J."/>
            <person name="Karaoz U."/>
            <person name="Brodie E.L."/>
            <person name="Williams K.H."/>
            <person name="Hubbard S.S."/>
            <person name="Banfield J.F."/>
        </authorList>
    </citation>
    <scope>NUCLEOTIDE SEQUENCE [LARGE SCALE GENOMIC DNA]</scope>
</reference>
<dbReference type="GO" id="GO:0006231">
    <property type="term" value="P:dTMP biosynthetic process"/>
    <property type="evidence" value="ECO:0007669"/>
    <property type="project" value="InterPro"/>
</dbReference>
<dbReference type="PANTHER" id="PTHR11548:SF1">
    <property type="entry name" value="THYMIDYLATE SYNTHASE 1"/>
    <property type="match status" value="1"/>
</dbReference>
<proteinExistence type="predicted"/>
<evidence type="ECO:0000259" key="5">
    <source>
        <dbReference type="Pfam" id="PF00303"/>
    </source>
</evidence>
<sequence length="312" mass="34754">MSIIIRIPSGREGYTHVVQQVMQFGVPRAPRGMRTYDIEDVIVEIASPYDALPLGVGRALSTRIAAVEAIQLIGGFHDPQLMTWASPHFAQFREPSGYFYGAYGARIGTQVHHVVRKLHSDRDSRQAVIVLWNKSLDNTPNKRDYPCTTSLMFSVVRNKLRMRTIMRSNDVWLGFPYDIFQFTQLQCTIAGIMGIEPGSYTHYAASLHIYERDLEHAASLRRPVIDMLDKTVHGISTGGVLPTDLWASCVGGRAIYTSEVTARALQLCYGDLDAPTKSEAWYAGQLSGFKNSEATADVAPNMDERRPDNGKA</sequence>
<evidence type="ECO:0000256" key="4">
    <source>
        <dbReference type="SAM" id="MobiDB-lite"/>
    </source>
</evidence>
<dbReference type="EC" id="2.1.1.45" evidence="1"/>
<feature type="domain" description="Thymidylate synthase/dCMP hydroxymethylase" evidence="5">
    <location>
        <begin position="14"/>
        <end position="218"/>
    </location>
</feature>
<dbReference type="PRINTS" id="PR00108">
    <property type="entry name" value="THYMDSNTHASE"/>
</dbReference>
<comment type="caution">
    <text evidence="6">The sequence shown here is derived from an EMBL/GenBank/DDBJ whole genome shotgun (WGS) entry which is preliminary data.</text>
</comment>
<dbReference type="STRING" id="1797197.A2Y75_05195"/>
<dbReference type="Pfam" id="PF00303">
    <property type="entry name" value="Thymidylat_synt"/>
    <property type="match status" value="1"/>
</dbReference>
<dbReference type="AlphaFoldDB" id="A0A1F2WG31"/>
<keyword evidence="3" id="KW-0808">Transferase</keyword>
<evidence type="ECO:0000313" key="7">
    <source>
        <dbReference type="Proteomes" id="UP000177876"/>
    </source>
</evidence>
<keyword evidence="2" id="KW-0489">Methyltransferase</keyword>
<dbReference type="GO" id="GO:0004799">
    <property type="term" value="F:thymidylate synthase activity"/>
    <property type="evidence" value="ECO:0007669"/>
    <property type="project" value="UniProtKB-EC"/>
</dbReference>
<dbReference type="GO" id="GO:0005829">
    <property type="term" value="C:cytosol"/>
    <property type="evidence" value="ECO:0007669"/>
    <property type="project" value="TreeGrafter"/>
</dbReference>
<evidence type="ECO:0000313" key="6">
    <source>
        <dbReference type="EMBL" id="OFW55812.1"/>
    </source>
</evidence>
<organism evidence="6 7">
    <name type="scientific">Candidatus Solincola sediminis</name>
    <dbReference type="NCBI Taxonomy" id="1797199"/>
    <lineage>
        <taxon>Bacteria</taxon>
        <taxon>Bacillati</taxon>
        <taxon>Actinomycetota</taxon>
        <taxon>Candidatus Geothermincolia</taxon>
        <taxon>Candidatus Geothermincolales</taxon>
        <taxon>Candidatus Geothermincolaceae</taxon>
        <taxon>Candidatus Solincola</taxon>
    </lineage>
</organism>
<dbReference type="InterPro" id="IPR045097">
    <property type="entry name" value="Thymidate_synth/dCMP_Mease"/>
</dbReference>
<dbReference type="InterPro" id="IPR036926">
    <property type="entry name" value="Thymidate_synth/dCMP_Mease_sf"/>
</dbReference>
<dbReference type="InterPro" id="IPR000398">
    <property type="entry name" value="Thymidylate_synthase"/>
</dbReference>
<evidence type="ECO:0000256" key="3">
    <source>
        <dbReference type="ARBA" id="ARBA00022679"/>
    </source>
</evidence>
<evidence type="ECO:0000256" key="1">
    <source>
        <dbReference type="ARBA" id="ARBA00011947"/>
    </source>
</evidence>
<feature type="region of interest" description="Disordered" evidence="4">
    <location>
        <begin position="293"/>
        <end position="312"/>
    </location>
</feature>
<protein>
    <recommendedName>
        <fullName evidence="1">thymidylate synthase</fullName>
        <ecNumber evidence="1">2.1.1.45</ecNumber>
    </recommendedName>
</protein>
<gene>
    <name evidence="6" type="ORF">A2Y75_05195</name>
</gene>